<evidence type="ECO:0000313" key="4">
    <source>
        <dbReference type="EMBL" id="QOY86662.1"/>
    </source>
</evidence>
<feature type="chain" id="PRO_5032338871" evidence="1">
    <location>
        <begin position="22"/>
        <end position="427"/>
    </location>
</feature>
<dbReference type="RefSeq" id="WP_194448331.1">
    <property type="nucleotide sequence ID" value="NZ_CP063849.1"/>
</dbReference>
<dbReference type="PANTHER" id="PTHR43818:SF5">
    <property type="entry name" value="OXIDOREDUCTASE FAMILY PROTEIN"/>
    <property type="match status" value="1"/>
</dbReference>
<keyword evidence="1" id="KW-0732">Signal</keyword>
<dbReference type="Gene3D" id="3.30.360.10">
    <property type="entry name" value="Dihydrodipicolinate Reductase, domain 2"/>
    <property type="match status" value="1"/>
</dbReference>
<reference evidence="4 5" key="1">
    <citation type="submission" date="2020-10" db="EMBL/GenBank/DDBJ databases">
        <title>Complete genome sequence of Paludibaculum fermentans P105T, a facultatively anaerobic acidobacterium capable of dissimilatory Fe(III) reduction.</title>
        <authorList>
            <person name="Dedysh S.N."/>
            <person name="Beletsky A.V."/>
            <person name="Kulichevskaya I.S."/>
            <person name="Mardanov A.V."/>
            <person name="Ravin N.V."/>
        </authorList>
    </citation>
    <scope>NUCLEOTIDE SEQUENCE [LARGE SCALE GENOMIC DNA]</scope>
    <source>
        <strain evidence="4 5">P105</strain>
    </source>
</reference>
<dbReference type="Proteomes" id="UP000593892">
    <property type="component" value="Chromosome"/>
</dbReference>
<feature type="domain" description="Gfo/Idh/MocA-like oxidoreductase bacterial type C-terminal" evidence="3">
    <location>
        <begin position="201"/>
        <end position="426"/>
    </location>
</feature>
<accession>A0A7S7SI58</accession>
<dbReference type="KEGG" id="pfer:IRI77_28310"/>
<evidence type="ECO:0000259" key="3">
    <source>
        <dbReference type="Pfam" id="PF19051"/>
    </source>
</evidence>
<dbReference type="InterPro" id="IPR043906">
    <property type="entry name" value="Gfo/Idh/MocA_OxRdtase_bact_C"/>
</dbReference>
<dbReference type="SUPFAM" id="SSF51735">
    <property type="entry name" value="NAD(P)-binding Rossmann-fold domains"/>
    <property type="match status" value="1"/>
</dbReference>
<dbReference type="Pfam" id="PF19051">
    <property type="entry name" value="GFO_IDH_MocA_C2"/>
    <property type="match status" value="1"/>
</dbReference>
<feature type="domain" description="Gfo/Idh/MocA-like oxidoreductase N-terminal" evidence="2">
    <location>
        <begin position="39"/>
        <end position="160"/>
    </location>
</feature>
<dbReference type="InterPro" id="IPR000683">
    <property type="entry name" value="Gfo/Idh/MocA-like_OxRdtase_N"/>
</dbReference>
<protein>
    <submittedName>
        <fullName evidence="4">Gfo/Idh/MocA family oxidoreductase</fullName>
    </submittedName>
</protein>
<keyword evidence="5" id="KW-1185">Reference proteome</keyword>
<evidence type="ECO:0000256" key="1">
    <source>
        <dbReference type="SAM" id="SignalP"/>
    </source>
</evidence>
<dbReference type="AlphaFoldDB" id="A0A7S7SI58"/>
<dbReference type="InterPro" id="IPR036291">
    <property type="entry name" value="NAD(P)-bd_dom_sf"/>
</dbReference>
<dbReference type="EMBL" id="CP063849">
    <property type="protein sequence ID" value="QOY86662.1"/>
    <property type="molecule type" value="Genomic_DNA"/>
</dbReference>
<dbReference type="Pfam" id="PF01408">
    <property type="entry name" value="GFO_IDH_MocA"/>
    <property type="match status" value="1"/>
</dbReference>
<dbReference type="SUPFAM" id="SSF55347">
    <property type="entry name" value="Glyceraldehyde-3-phosphate dehydrogenase-like, C-terminal domain"/>
    <property type="match status" value="1"/>
</dbReference>
<gene>
    <name evidence="4" type="ORF">IRI77_28310</name>
</gene>
<feature type="signal peptide" evidence="1">
    <location>
        <begin position="1"/>
        <end position="21"/>
    </location>
</feature>
<dbReference type="Gene3D" id="3.40.50.720">
    <property type="entry name" value="NAD(P)-binding Rossmann-like Domain"/>
    <property type="match status" value="1"/>
</dbReference>
<evidence type="ECO:0000313" key="5">
    <source>
        <dbReference type="Proteomes" id="UP000593892"/>
    </source>
</evidence>
<proteinExistence type="predicted"/>
<organism evidence="4 5">
    <name type="scientific">Paludibaculum fermentans</name>
    <dbReference type="NCBI Taxonomy" id="1473598"/>
    <lineage>
        <taxon>Bacteria</taxon>
        <taxon>Pseudomonadati</taxon>
        <taxon>Acidobacteriota</taxon>
        <taxon>Terriglobia</taxon>
        <taxon>Bryobacterales</taxon>
        <taxon>Bryobacteraceae</taxon>
        <taxon>Paludibaculum</taxon>
    </lineage>
</organism>
<sequence length="427" mass="47321">MTSRRRLLQAAAIGFPTIVKASALGLNNAVPPSDRVTLATVGVGWMGSGHVEEFLKCSGLQYVALADLDGHHLTENKAVIDTHYGDQGCAAYRSFEEIMGRRDIDAVSIAVPDHWHGLVAFSAARAGKDIYCEKPLAHNFNEGRRMVEAAQQANRIWQTGSWQRSKENFRKGCELVRNGAVGKIHTVEVGLPDGHVDFAKTKDRTSVTEPPAWLWYDRWLGPAPDMPYVEARIHKNWRWNYATGGGQLMDWVGHHVDIAHWGMGWDETGPSEVEGVGEFPAKDAIWNTATRYKVVCKYPQNVTMTIAGGYDEVRSGTKWIGDKGWVWVDRGKIEASDPGLLESKAVATIPYPVSPGHYQEFINSVKSRKKTLTPAEVALRSATPGWLGNIAMFTGRKLKWDAARMEIVADADATAMLGRVMRAPWKL</sequence>
<dbReference type="InterPro" id="IPR050463">
    <property type="entry name" value="Gfo/Idh/MocA_oxidrdct_glycsds"/>
</dbReference>
<evidence type="ECO:0000259" key="2">
    <source>
        <dbReference type="Pfam" id="PF01408"/>
    </source>
</evidence>
<dbReference type="PANTHER" id="PTHR43818">
    <property type="entry name" value="BCDNA.GH03377"/>
    <property type="match status" value="1"/>
</dbReference>
<name>A0A7S7SI58_PALFE</name>
<dbReference type="GO" id="GO:0000166">
    <property type="term" value="F:nucleotide binding"/>
    <property type="evidence" value="ECO:0007669"/>
    <property type="project" value="InterPro"/>
</dbReference>